<dbReference type="InterPro" id="IPR014553">
    <property type="entry name" value="Aminopept"/>
</dbReference>
<dbReference type="AlphaFoldDB" id="Q2SN61"/>
<dbReference type="STRING" id="349521.HCH_01031"/>
<dbReference type="eggNOG" id="COG4324">
    <property type="taxonomic scope" value="Bacteria"/>
</dbReference>
<accession>Q2SN61</accession>
<dbReference type="HOGENOM" id="CLU_064960_0_0_6"/>
<protein>
    <submittedName>
        <fullName evidence="1">Predicted aminopeptidase</fullName>
    </submittedName>
</protein>
<dbReference type="EMBL" id="CP000155">
    <property type="protein sequence ID" value="ABC27913.1"/>
    <property type="molecule type" value="Genomic_DNA"/>
</dbReference>
<keyword evidence="2" id="KW-1185">Reference proteome</keyword>
<evidence type="ECO:0000313" key="2">
    <source>
        <dbReference type="Proteomes" id="UP000000238"/>
    </source>
</evidence>
<dbReference type="KEGG" id="hch:HCH_01031"/>
<dbReference type="RefSeq" id="WP_011394988.1">
    <property type="nucleotide sequence ID" value="NC_007645.1"/>
</dbReference>
<organism evidence="1 2">
    <name type="scientific">Hahella chejuensis (strain KCTC 2396)</name>
    <dbReference type="NCBI Taxonomy" id="349521"/>
    <lineage>
        <taxon>Bacteria</taxon>
        <taxon>Pseudomonadati</taxon>
        <taxon>Pseudomonadota</taxon>
        <taxon>Gammaproteobacteria</taxon>
        <taxon>Oceanospirillales</taxon>
        <taxon>Hahellaceae</taxon>
        <taxon>Hahella</taxon>
    </lineage>
</organism>
<sequence>MALLKKTFPLSPVIKLLPLLLMGLLVLGGCQSTGFMLQAIQGQWEILQKKRPIEEVVQEDATPPNLRERLEYVIQVREFAATSLHLPVEEAYSEYADLERPYVVWNVFAAPEFSMRSKTWCYPIAGCVAYQGYFAEQPAHEAAAELASEAFDTHVGGVPAYSTLGWFNDPVLNTFIWYDPVDLAGLLFHELAHRRLYIKGDTAFNESWATAVEQEGVHQYLQHTANTTSQNTPPLLSAYSADAINTRYAVRAQSREQFVALVKQTIGELEALYKEDISPEDKRARKTKIIEALRTRYAELAQQHKISSGYERWFNAPINNAKLLTVANYHQWTPGLRYKIRELNDLNAFYQWSESLTDLSKEERKEVLQELNELAQHPAASSCKSETDK</sequence>
<evidence type="ECO:0000313" key="1">
    <source>
        <dbReference type="EMBL" id="ABC27913.1"/>
    </source>
</evidence>
<dbReference type="OrthoDB" id="357991at2"/>
<dbReference type="Proteomes" id="UP000000238">
    <property type="component" value="Chromosome"/>
</dbReference>
<dbReference type="PIRSF" id="PIRSF029285">
    <property type="entry name" value="Aminopept"/>
    <property type="match status" value="1"/>
</dbReference>
<name>Q2SN61_HAHCH</name>
<dbReference type="Pfam" id="PF10023">
    <property type="entry name" value="Aminopep"/>
    <property type="match status" value="1"/>
</dbReference>
<keyword evidence="1" id="KW-0645">Protease</keyword>
<keyword evidence="1" id="KW-0378">Hydrolase</keyword>
<gene>
    <name evidence="1" type="ordered locus">HCH_01031</name>
</gene>
<reference evidence="1 2" key="1">
    <citation type="journal article" date="2005" name="Nucleic Acids Res.">
        <title>Genomic blueprint of Hahella chejuensis, a marine microbe producing an algicidal agent.</title>
        <authorList>
            <person name="Jeong H."/>
            <person name="Yim J.H."/>
            <person name="Lee C."/>
            <person name="Choi S.-H."/>
            <person name="Park Y.K."/>
            <person name="Yoon S.H."/>
            <person name="Hur C.-G."/>
            <person name="Kang H.-Y."/>
            <person name="Kim D."/>
            <person name="Lee H.H."/>
            <person name="Park K.H."/>
            <person name="Park S.-H."/>
            <person name="Park H.-S."/>
            <person name="Lee H.K."/>
            <person name="Oh T.K."/>
            <person name="Kim J.F."/>
        </authorList>
    </citation>
    <scope>NUCLEOTIDE SEQUENCE [LARGE SCALE GENOMIC DNA]</scope>
    <source>
        <strain evidence="1 2">KCTC 2396</strain>
    </source>
</reference>
<proteinExistence type="predicted"/>
<keyword evidence="1" id="KW-0031">Aminopeptidase</keyword>
<dbReference type="GO" id="GO:0004177">
    <property type="term" value="F:aminopeptidase activity"/>
    <property type="evidence" value="ECO:0007669"/>
    <property type="project" value="UniProtKB-KW"/>
</dbReference>
<dbReference type="PROSITE" id="PS51257">
    <property type="entry name" value="PROKAR_LIPOPROTEIN"/>
    <property type="match status" value="1"/>
</dbReference>